<name>A0A073IN70_9BACT</name>
<evidence type="ECO:0000256" key="14">
    <source>
        <dbReference type="RuleBase" id="RU004161"/>
    </source>
</evidence>
<dbReference type="GeneID" id="90984617"/>
<comment type="pathway">
    <text evidence="1">Porphyrin-containing compound metabolism; protoporphyrin-IX biosynthesis; coproporphyrinogen-III from 5-aminolevulinate: step 1/4.</text>
</comment>
<comment type="caution">
    <text evidence="15">The sequence shown here is derived from an EMBL/GenBank/DDBJ whole genome shotgun (WGS) entry which is preliminary data.</text>
</comment>
<evidence type="ECO:0000256" key="10">
    <source>
        <dbReference type="PIRSR" id="PIRSR001415-2"/>
    </source>
</evidence>
<dbReference type="GO" id="GO:0005829">
    <property type="term" value="C:cytosol"/>
    <property type="evidence" value="ECO:0007669"/>
    <property type="project" value="TreeGrafter"/>
</dbReference>
<gene>
    <name evidence="15" type="ORF">EH55_11570</name>
</gene>
<dbReference type="eggNOG" id="COG0113">
    <property type="taxonomic scope" value="Bacteria"/>
</dbReference>
<comment type="similarity">
    <text evidence="2 14">Belongs to the ALAD family.</text>
</comment>
<feature type="active site" description="Schiff-base intermediate with substrate" evidence="9">
    <location>
        <position position="245"/>
    </location>
</feature>
<dbReference type="UniPathway" id="UPA00251">
    <property type="reaction ID" value="UER00318"/>
</dbReference>
<feature type="binding site" evidence="10">
    <location>
        <position position="271"/>
    </location>
    <ligand>
        <name>5-aminolevulinate</name>
        <dbReference type="ChEBI" id="CHEBI:356416"/>
        <label>2</label>
    </ligand>
</feature>
<organism evidence="15 16">
    <name type="scientific">Synergistes jonesii</name>
    <dbReference type="NCBI Taxonomy" id="2754"/>
    <lineage>
        <taxon>Bacteria</taxon>
        <taxon>Thermotogati</taxon>
        <taxon>Synergistota</taxon>
        <taxon>Synergistia</taxon>
        <taxon>Synergistales</taxon>
        <taxon>Synergistaceae</taxon>
        <taxon>Synergistes</taxon>
    </lineage>
</organism>
<accession>A0A073IN70</accession>
<keyword evidence="6 13" id="KW-0456">Lyase</keyword>
<evidence type="ECO:0000256" key="5">
    <source>
        <dbReference type="ARBA" id="ARBA00023133"/>
    </source>
</evidence>
<dbReference type="EC" id="4.2.1.24" evidence="3 13"/>
<keyword evidence="11" id="KW-0862">Zinc</keyword>
<dbReference type="GO" id="GO:0004655">
    <property type="term" value="F:porphobilinogen synthase activity"/>
    <property type="evidence" value="ECO:0007669"/>
    <property type="project" value="UniProtKB-EC"/>
</dbReference>
<dbReference type="InterPro" id="IPR013785">
    <property type="entry name" value="Aldolase_TIM"/>
</dbReference>
<keyword evidence="16" id="KW-1185">Reference proteome</keyword>
<feature type="binding site" evidence="11">
    <location>
        <position position="127"/>
    </location>
    <ligand>
        <name>Zn(2+)</name>
        <dbReference type="ChEBI" id="CHEBI:29105"/>
        <note>catalytic</note>
    </ligand>
</feature>
<feature type="binding site" evidence="10">
    <location>
        <position position="202"/>
    </location>
    <ligand>
        <name>5-aminolevulinate</name>
        <dbReference type="ChEBI" id="CHEBI:356416"/>
        <label>1</label>
    </ligand>
</feature>
<feature type="binding site" evidence="10">
    <location>
        <position position="214"/>
    </location>
    <ligand>
        <name>5-aminolevulinate</name>
        <dbReference type="ChEBI" id="CHEBI:356416"/>
        <label>1</label>
    </ligand>
</feature>
<comment type="subunit">
    <text evidence="13">Homooctamer.</text>
</comment>
<evidence type="ECO:0000313" key="16">
    <source>
        <dbReference type="Proteomes" id="UP000027665"/>
    </source>
</evidence>
<dbReference type="InterPro" id="IPR030656">
    <property type="entry name" value="ALAD_AS"/>
</dbReference>
<dbReference type="SUPFAM" id="SSF51569">
    <property type="entry name" value="Aldolase"/>
    <property type="match status" value="1"/>
</dbReference>
<dbReference type="EMBL" id="JMKI01000054">
    <property type="protein sequence ID" value="KEJ91184.1"/>
    <property type="molecule type" value="Genomic_DNA"/>
</dbReference>
<dbReference type="Gene3D" id="3.20.20.70">
    <property type="entry name" value="Aldolase class I"/>
    <property type="match status" value="1"/>
</dbReference>
<evidence type="ECO:0000256" key="2">
    <source>
        <dbReference type="ARBA" id="ARBA00008055"/>
    </source>
</evidence>
<dbReference type="PANTHER" id="PTHR11458:SF0">
    <property type="entry name" value="DELTA-AMINOLEVULINIC ACID DEHYDRATASE"/>
    <property type="match status" value="1"/>
</dbReference>
<evidence type="ECO:0000256" key="9">
    <source>
        <dbReference type="PIRSR" id="PIRSR001415-1"/>
    </source>
</evidence>
<feature type="binding site" evidence="10">
    <location>
        <position position="310"/>
    </location>
    <ligand>
        <name>5-aminolevulinate</name>
        <dbReference type="ChEBI" id="CHEBI:356416"/>
        <label>2</label>
    </ligand>
</feature>
<keyword evidence="12" id="KW-0460">Magnesium</keyword>
<keyword evidence="7 13" id="KW-0627">Porphyrin biosynthesis</keyword>
<evidence type="ECO:0000313" key="15">
    <source>
        <dbReference type="EMBL" id="KEJ91184.1"/>
    </source>
</evidence>
<dbReference type="SMART" id="SM01004">
    <property type="entry name" value="ALAD"/>
    <property type="match status" value="1"/>
</dbReference>
<dbReference type="STRING" id="2754.EH55_11570"/>
<feature type="binding site" evidence="11">
    <location>
        <position position="117"/>
    </location>
    <ligand>
        <name>Zn(2+)</name>
        <dbReference type="ChEBI" id="CHEBI:29105"/>
        <note>catalytic</note>
    </ligand>
</feature>
<dbReference type="OrthoDB" id="9805001at2"/>
<dbReference type="FunFam" id="3.20.20.70:FF:000019">
    <property type="entry name" value="Delta-aminolevulinic acid dehydratase"/>
    <property type="match status" value="1"/>
</dbReference>
<comment type="catalytic activity">
    <reaction evidence="8 13">
        <text>2 5-aminolevulinate = porphobilinogen + 2 H2O + H(+)</text>
        <dbReference type="Rhea" id="RHEA:24064"/>
        <dbReference type="ChEBI" id="CHEBI:15377"/>
        <dbReference type="ChEBI" id="CHEBI:15378"/>
        <dbReference type="ChEBI" id="CHEBI:58126"/>
        <dbReference type="ChEBI" id="CHEBI:356416"/>
        <dbReference type="EC" id="4.2.1.24"/>
    </reaction>
</comment>
<dbReference type="PRINTS" id="PR00144">
    <property type="entry name" value="DALDHYDRTASE"/>
</dbReference>
<feature type="binding site" evidence="12">
    <location>
        <position position="230"/>
    </location>
    <ligand>
        <name>Mg(2+)</name>
        <dbReference type="ChEBI" id="CHEBI:18420"/>
    </ligand>
</feature>
<evidence type="ECO:0000256" key="1">
    <source>
        <dbReference type="ARBA" id="ARBA00004694"/>
    </source>
</evidence>
<feature type="active site" description="Schiff-base intermediate with substrate" evidence="9">
    <location>
        <position position="192"/>
    </location>
</feature>
<evidence type="ECO:0000256" key="3">
    <source>
        <dbReference type="ARBA" id="ARBA00012053"/>
    </source>
</evidence>
<dbReference type="PATRIC" id="fig|2754.20.peg.1123"/>
<dbReference type="NCBIfam" id="NF006762">
    <property type="entry name" value="PRK09283.1"/>
    <property type="match status" value="1"/>
</dbReference>
<dbReference type="AlphaFoldDB" id="A0A073IN70"/>
<evidence type="ECO:0000256" key="7">
    <source>
        <dbReference type="ARBA" id="ARBA00023244"/>
    </source>
</evidence>
<keyword evidence="5" id="KW-0350">Heme biosynthesis</keyword>
<evidence type="ECO:0000256" key="8">
    <source>
        <dbReference type="ARBA" id="ARBA00047651"/>
    </source>
</evidence>
<evidence type="ECO:0000256" key="12">
    <source>
        <dbReference type="PIRSR" id="PIRSR001415-5"/>
    </source>
</evidence>
<dbReference type="GO" id="GO:0006782">
    <property type="term" value="P:protoporphyrinogen IX biosynthetic process"/>
    <property type="evidence" value="ECO:0007669"/>
    <property type="project" value="UniProtKB-UniPathway"/>
</dbReference>
<evidence type="ECO:0000256" key="6">
    <source>
        <dbReference type="ARBA" id="ARBA00023239"/>
    </source>
</evidence>
<sequence length="324" mass="35630">MIIRPRRLRRNKIIRDLAAETRLSPSMLVYPLFVREGRGIVEDIPAMPGQKRYSPDTLPRALEEVRKAGVNSVLLFGIPEHKDERGSEAYNDDGVIQQALREGKRHFPDICFIADVCLCEYTSHGHCGLLKGEAVDNDPTLDLLARTALSQAQAGADMVAPSDMMDGRVAAIRAKLDGAGLEDTLIFSYAVKYASAFYGPFREAAGSAPSFGDRRGYQMDPRNVREGVREALLDIEEGADMIMVKPGLPYLDVLRAVKERSCVPVGAYCVSGEYSMIKAAAERGWLDERRVAAESAICLARGGADIIVSYFAPELARMMKEGEL</sequence>
<reference evidence="15 16" key="1">
    <citation type="submission" date="2014-04" db="EMBL/GenBank/DDBJ databases">
        <title>Draft Genome Sequence of Synergistes jonesii.</title>
        <authorList>
            <person name="Coil D.A."/>
            <person name="Eisen J.A."/>
            <person name="Holland-Moritz H.E."/>
        </authorList>
    </citation>
    <scope>NUCLEOTIDE SEQUENCE [LARGE SCALE GENOMIC DNA]</scope>
    <source>
        <strain evidence="15 16">78-1</strain>
    </source>
</reference>
<dbReference type="PROSITE" id="PS00169">
    <property type="entry name" value="D_ALA_DEHYDRATASE"/>
    <property type="match status" value="1"/>
</dbReference>
<evidence type="ECO:0000256" key="13">
    <source>
        <dbReference type="RuleBase" id="RU000515"/>
    </source>
</evidence>
<protein>
    <recommendedName>
        <fullName evidence="4 13">Delta-aminolevulinic acid dehydratase</fullName>
        <ecNumber evidence="3 13">4.2.1.24</ecNumber>
    </recommendedName>
</protein>
<evidence type="ECO:0000256" key="11">
    <source>
        <dbReference type="PIRSR" id="PIRSR001415-3"/>
    </source>
</evidence>
<evidence type="ECO:0000256" key="4">
    <source>
        <dbReference type="ARBA" id="ARBA00020771"/>
    </source>
</evidence>
<proteinExistence type="inferred from homology"/>
<dbReference type="PANTHER" id="PTHR11458">
    <property type="entry name" value="DELTA-AMINOLEVULINIC ACID DEHYDRATASE"/>
    <property type="match status" value="1"/>
</dbReference>
<dbReference type="PIRSF" id="PIRSF001415">
    <property type="entry name" value="Porphbilin_synth"/>
    <property type="match status" value="1"/>
</dbReference>
<dbReference type="Pfam" id="PF00490">
    <property type="entry name" value="ALAD"/>
    <property type="match status" value="1"/>
</dbReference>
<dbReference type="Proteomes" id="UP000027665">
    <property type="component" value="Unassembled WGS sequence"/>
</dbReference>
<keyword evidence="11" id="KW-0479">Metal-binding</keyword>
<dbReference type="InterPro" id="IPR001731">
    <property type="entry name" value="ALAD"/>
</dbReference>
<dbReference type="CDD" id="cd00384">
    <property type="entry name" value="ALAD_PBGS"/>
    <property type="match status" value="1"/>
</dbReference>
<dbReference type="RefSeq" id="WP_037978437.1">
    <property type="nucleotide sequence ID" value="NZ_CAMETI010000002.1"/>
</dbReference>
<dbReference type="GO" id="GO:0008270">
    <property type="term" value="F:zinc ion binding"/>
    <property type="evidence" value="ECO:0007669"/>
    <property type="project" value="TreeGrafter"/>
</dbReference>
<feature type="binding site" evidence="11">
    <location>
        <position position="119"/>
    </location>
    <ligand>
        <name>Zn(2+)</name>
        <dbReference type="ChEBI" id="CHEBI:29105"/>
        <note>catalytic</note>
    </ligand>
</feature>